<dbReference type="InterPro" id="IPR018062">
    <property type="entry name" value="HTH_AraC-typ_CS"/>
</dbReference>
<dbReference type="PANTHER" id="PTHR46796:SF15">
    <property type="entry name" value="BLL1074 PROTEIN"/>
    <property type="match status" value="1"/>
</dbReference>
<keyword evidence="1" id="KW-0805">Transcription regulation</keyword>
<dbReference type="PROSITE" id="PS00041">
    <property type="entry name" value="HTH_ARAC_FAMILY_1"/>
    <property type="match status" value="1"/>
</dbReference>
<evidence type="ECO:0000256" key="3">
    <source>
        <dbReference type="ARBA" id="ARBA00023163"/>
    </source>
</evidence>
<dbReference type="EMBL" id="JANIID010000032">
    <property type="protein sequence ID" value="MCQ8773601.1"/>
    <property type="molecule type" value="Genomic_DNA"/>
</dbReference>
<feature type="domain" description="HTH araC/xylS-type" evidence="4">
    <location>
        <begin position="69"/>
        <end position="167"/>
    </location>
</feature>
<dbReference type="GO" id="GO:0003700">
    <property type="term" value="F:DNA-binding transcription factor activity"/>
    <property type="evidence" value="ECO:0007669"/>
    <property type="project" value="InterPro"/>
</dbReference>
<dbReference type="PROSITE" id="PS01124">
    <property type="entry name" value="HTH_ARAC_FAMILY_2"/>
    <property type="match status" value="1"/>
</dbReference>
<dbReference type="AlphaFoldDB" id="A0A9X2LKU4"/>
<keyword evidence="3" id="KW-0804">Transcription</keyword>
<dbReference type="RefSeq" id="WP_256791409.1">
    <property type="nucleotide sequence ID" value="NZ_JANIID010000032.1"/>
</dbReference>
<accession>A0A9X2LKU4</accession>
<organism evidence="5 6">
    <name type="scientific">Streptomyces telluris</name>
    <dbReference type="NCBI Taxonomy" id="2720021"/>
    <lineage>
        <taxon>Bacteria</taxon>
        <taxon>Bacillati</taxon>
        <taxon>Actinomycetota</taxon>
        <taxon>Actinomycetes</taxon>
        <taxon>Kitasatosporales</taxon>
        <taxon>Streptomycetaceae</taxon>
        <taxon>Streptomyces</taxon>
    </lineage>
</organism>
<sequence>MTSAYAALFVDPWLIRADTGILRLDAGTVRRLLAALGVAGTDGLATAPDLGAACAELFAVTGAAPRLDPRVDQALRVAMRPGPGSSLTELAAAVGLSPSRLHALVRESVGIPLARLRQWGRLRAAVGVMPGTSAAAAAAAAGFADQAHLTRTSRTLIGRTPASLYRAAPGRT</sequence>
<dbReference type="PANTHER" id="PTHR46796">
    <property type="entry name" value="HTH-TYPE TRANSCRIPTIONAL ACTIVATOR RHAS-RELATED"/>
    <property type="match status" value="1"/>
</dbReference>
<evidence type="ECO:0000256" key="2">
    <source>
        <dbReference type="ARBA" id="ARBA00023125"/>
    </source>
</evidence>
<keyword evidence="2" id="KW-0238">DNA-binding</keyword>
<protein>
    <submittedName>
        <fullName evidence="5">AraC family transcriptional regulator</fullName>
    </submittedName>
</protein>
<dbReference type="GO" id="GO:0043565">
    <property type="term" value="F:sequence-specific DNA binding"/>
    <property type="evidence" value="ECO:0007669"/>
    <property type="project" value="InterPro"/>
</dbReference>
<proteinExistence type="predicted"/>
<comment type="caution">
    <text evidence="5">The sequence shown here is derived from an EMBL/GenBank/DDBJ whole genome shotgun (WGS) entry which is preliminary data.</text>
</comment>
<dbReference type="Pfam" id="PF12833">
    <property type="entry name" value="HTH_18"/>
    <property type="match status" value="1"/>
</dbReference>
<dbReference type="InterPro" id="IPR050204">
    <property type="entry name" value="AraC_XylS_family_regulators"/>
</dbReference>
<evidence type="ECO:0000256" key="1">
    <source>
        <dbReference type="ARBA" id="ARBA00023015"/>
    </source>
</evidence>
<evidence type="ECO:0000259" key="4">
    <source>
        <dbReference type="PROSITE" id="PS01124"/>
    </source>
</evidence>
<evidence type="ECO:0000313" key="5">
    <source>
        <dbReference type="EMBL" id="MCQ8773601.1"/>
    </source>
</evidence>
<dbReference type="SMART" id="SM00342">
    <property type="entry name" value="HTH_ARAC"/>
    <property type="match status" value="1"/>
</dbReference>
<dbReference type="Gene3D" id="1.10.10.60">
    <property type="entry name" value="Homeodomain-like"/>
    <property type="match status" value="1"/>
</dbReference>
<name>A0A9X2LKU4_9ACTN</name>
<dbReference type="Proteomes" id="UP001142374">
    <property type="component" value="Unassembled WGS sequence"/>
</dbReference>
<gene>
    <name evidence="5" type="ORF">NQU55_28150</name>
</gene>
<keyword evidence="6" id="KW-1185">Reference proteome</keyword>
<reference evidence="5" key="1">
    <citation type="submission" date="2022-06" db="EMBL/GenBank/DDBJ databases">
        <title>WGS of actinobacteria.</title>
        <authorList>
            <person name="Thawai C."/>
        </authorList>
    </citation>
    <scope>NUCLEOTIDE SEQUENCE</scope>
    <source>
        <strain evidence="5">AA8</strain>
    </source>
</reference>
<dbReference type="InterPro" id="IPR018060">
    <property type="entry name" value="HTH_AraC"/>
</dbReference>
<evidence type="ECO:0000313" key="6">
    <source>
        <dbReference type="Proteomes" id="UP001142374"/>
    </source>
</evidence>